<sequence>MRIMSSLPASVSLRSNWLPSFVKRDASSIDIAIDHHYESKVYTSGSNVSGHVSILPQSNFTFEKLEIAFTGIAISEVDMLHLDRIPPAYTFLRLDMPVPLNALPDSRMLETGTSYNVPFTFAIPHQLPTATCRYSRDTAIHQEHLRLPSSLGSWVDDDTPQTVRIDYRVAAVVATKLRDGKTRLIEKSRYIRVLSLAPELQQYPIAPDNCLYRFTQGRMVQRSRFSPKIGHLRVSATQADPMVLSLDTYQASATSVTVDMEFHAASAENTPPDICAKSANLLAITHYSLSHIGYLPDRTPYPITPCPVPPYRRSTDLVLEQLRPMQWELLPSFCSAGGPKEACAADEPGPQRAIAKGGSETCPTSMKGGRVETETGKAYRANLDLRLQLPGTCQKLLVPSFHSYRVSRVYSIHFVLAADAFKTTVGLALPLQVIVQDNINPQSIGPPGYVHLNTEDALDSDQPPPYDDMAAAEKLAHRVRRRFSLLRMNVLMASTGVGSATRARSNALAGCLVPTASKPTSASSALIPIVFGAYIDELLDEIHRLRQTAQVPETSRSSHSSTPRSSGGPSSAEPSDSAPSKPSTTVSATTVEPVTPQAGDATHTHEIGEAGKLAFATRFRQEILGKSQSHFLRPQTVHDETLSSLWKSERPWPAPSRARFLLKVALSTICQRYYLVRKSSTRQLLEQAIHNPAMCDLLSACKLYALFALGEAYSIRTYSSEDQFPGIGYYVNATRMLRVLSEQPRIDCVEIMVMLSIYSLTMNRRHCAYCIAGYAIRFSIILGLHLNVPQHHLSPDLQEHRNRVWWTAYSLDRSWACMLGKPVSIQDEDVCVSLPSALDLPSDSTSEDFADTDYLTASLRIANLGAQITASIYSRRTHRTSFSSRVQQALRDLGSWLQELPEPLRTAVDQVPPKATMPTITLYLYFNHCLILASRPVLLYALRLHRSPSRARADDGVAPISETASSLSEACIQCARRSYRILTDSWIDGTFPTFDYAYTQYLFSSAIILAISSLFQSHESHNDGDRDDFEAAGQILDQLDQSGNFAAKEFSKHVEATKLILEKIALERGQFVSDDCPVPHSAANYGMPQLGQEGRILVDSSTDGSRLPLAEPPLQDLLLQPELDLRFLEPSIIGDGFQAFNWPQGEEVEGGWENGWDNG</sequence>
<dbReference type="EMBL" id="JANRMS010000521">
    <property type="protein sequence ID" value="KAJ3538414.1"/>
    <property type="molecule type" value="Genomic_DNA"/>
</dbReference>
<keyword evidence="2" id="KW-1185">Reference proteome</keyword>
<comment type="caution">
    <text evidence="1">The sequence shown here is derived from an EMBL/GenBank/DDBJ whole genome shotgun (WGS) entry which is preliminary data.</text>
</comment>
<gene>
    <name evidence="1" type="ORF">NM208_g5914</name>
</gene>
<dbReference type="Proteomes" id="UP001148629">
    <property type="component" value="Unassembled WGS sequence"/>
</dbReference>
<protein>
    <submittedName>
        <fullName evidence="1">Uncharacterized protein</fullName>
    </submittedName>
</protein>
<accession>A0ACC1SF30</accession>
<evidence type="ECO:0000313" key="2">
    <source>
        <dbReference type="Proteomes" id="UP001148629"/>
    </source>
</evidence>
<proteinExistence type="predicted"/>
<name>A0ACC1SF30_9HYPO</name>
<evidence type="ECO:0000313" key="1">
    <source>
        <dbReference type="EMBL" id="KAJ3538414.1"/>
    </source>
</evidence>
<organism evidence="1 2">
    <name type="scientific">Fusarium decemcellulare</name>
    <dbReference type="NCBI Taxonomy" id="57161"/>
    <lineage>
        <taxon>Eukaryota</taxon>
        <taxon>Fungi</taxon>
        <taxon>Dikarya</taxon>
        <taxon>Ascomycota</taxon>
        <taxon>Pezizomycotina</taxon>
        <taxon>Sordariomycetes</taxon>
        <taxon>Hypocreomycetidae</taxon>
        <taxon>Hypocreales</taxon>
        <taxon>Nectriaceae</taxon>
        <taxon>Fusarium</taxon>
        <taxon>Fusarium decemcellulare species complex</taxon>
    </lineage>
</organism>
<reference evidence="1" key="1">
    <citation type="submission" date="2022-08" db="EMBL/GenBank/DDBJ databases">
        <title>Genome Sequence of Fusarium decemcellulare.</title>
        <authorList>
            <person name="Buettner E."/>
        </authorList>
    </citation>
    <scope>NUCLEOTIDE SEQUENCE</scope>
    <source>
        <strain evidence="1">Babe19</strain>
    </source>
</reference>